<gene>
    <name evidence="2" type="ORF">HK097_002531</name>
</gene>
<comment type="caution">
    <text evidence="2">The sequence shown here is derived from an EMBL/GenBank/DDBJ whole genome shotgun (WGS) entry which is preliminary data.</text>
</comment>
<dbReference type="Proteomes" id="UP001212841">
    <property type="component" value="Unassembled WGS sequence"/>
</dbReference>
<proteinExistence type="predicted"/>
<sequence length="431" mass="48510">MCMEARQSYKREFVPEELQDENHEKPIRRAIENFLKYDKLLKVYNEAKMALVTSAASDIAESDSPSSQKTKPQRQSRRKDKFTKVSSQAPAVPPSKHTSDADLEEFERQTAAEIEALYDTLFSRLVTIIEEEIHGDDVAKHVVADFVIQLYGEHLGGSWKETLGRASRATAKAGDHDLIREVQRTVHNIRTVFVKRSDVEGNSDGNDLTQLPDVGPDEMAITLRKAATTLRNDGSEPARPPLPGRAIRAGLTENMEQLLNAHEFRQISWRNLRPEDIRGGLNGCESEKEFREVVGLMMLCATVSATIGTHSMTDVNSALILFEEVHFLSLSGPLSLLTQLWIADWGNGKIRDLPAFKLVAWRKATNGVNHIRLRPHQRWGSQELVMKLAKWVCEGDVPWLDAVLRPSRFMKSLFSVDLTCGSLKVLKDVEC</sequence>
<dbReference type="EMBL" id="JADGJD010000155">
    <property type="protein sequence ID" value="KAJ3054151.1"/>
    <property type="molecule type" value="Genomic_DNA"/>
</dbReference>
<evidence type="ECO:0000256" key="1">
    <source>
        <dbReference type="SAM" id="MobiDB-lite"/>
    </source>
</evidence>
<keyword evidence="3" id="KW-1185">Reference proteome</keyword>
<feature type="compositionally biased region" description="Basic residues" evidence="1">
    <location>
        <begin position="71"/>
        <end position="81"/>
    </location>
</feature>
<evidence type="ECO:0000313" key="2">
    <source>
        <dbReference type="EMBL" id="KAJ3054151.1"/>
    </source>
</evidence>
<name>A0AAD5SIR5_9FUNG</name>
<protein>
    <submittedName>
        <fullName evidence="2">Uncharacterized protein</fullName>
    </submittedName>
</protein>
<evidence type="ECO:0000313" key="3">
    <source>
        <dbReference type="Proteomes" id="UP001212841"/>
    </source>
</evidence>
<feature type="region of interest" description="Disordered" evidence="1">
    <location>
        <begin position="56"/>
        <end position="101"/>
    </location>
</feature>
<accession>A0AAD5SIR5</accession>
<reference evidence="2" key="1">
    <citation type="submission" date="2020-05" db="EMBL/GenBank/DDBJ databases">
        <title>Phylogenomic resolution of chytrid fungi.</title>
        <authorList>
            <person name="Stajich J.E."/>
            <person name="Amses K."/>
            <person name="Simmons R."/>
            <person name="Seto K."/>
            <person name="Myers J."/>
            <person name="Bonds A."/>
            <person name="Quandt C.A."/>
            <person name="Barry K."/>
            <person name="Liu P."/>
            <person name="Grigoriev I."/>
            <person name="Longcore J.E."/>
            <person name="James T.Y."/>
        </authorList>
    </citation>
    <scope>NUCLEOTIDE SEQUENCE</scope>
    <source>
        <strain evidence="2">JEL0318</strain>
    </source>
</reference>
<dbReference type="AlphaFoldDB" id="A0AAD5SIR5"/>
<organism evidence="2 3">
    <name type="scientific">Rhizophlyctis rosea</name>
    <dbReference type="NCBI Taxonomy" id="64517"/>
    <lineage>
        <taxon>Eukaryota</taxon>
        <taxon>Fungi</taxon>
        <taxon>Fungi incertae sedis</taxon>
        <taxon>Chytridiomycota</taxon>
        <taxon>Chytridiomycota incertae sedis</taxon>
        <taxon>Chytridiomycetes</taxon>
        <taxon>Rhizophlyctidales</taxon>
        <taxon>Rhizophlyctidaceae</taxon>
        <taxon>Rhizophlyctis</taxon>
    </lineage>
</organism>